<dbReference type="SUPFAM" id="SSF51695">
    <property type="entry name" value="PLC-like phosphodiesterases"/>
    <property type="match status" value="1"/>
</dbReference>
<dbReference type="Gene3D" id="3.20.20.190">
    <property type="entry name" value="Phosphatidylinositol (PI) phosphodiesterase"/>
    <property type="match status" value="1"/>
</dbReference>
<protein>
    <recommendedName>
        <fullName evidence="1">GP-PDE domain-containing protein</fullName>
    </recommendedName>
</protein>
<accession>A0A6C0LXR1</accession>
<sequence>MTDLEIIAHRGSSGCYGDNNLESIQKAIKTGCRIIEIDIRLTSDNILVLWHDSIKKINGKNFIIEQNKYRDICCEIISLREIVENTPQHILFYLDIKVNNNNEQISKYLKIFLKEYINRNFILASFDYYFIESFPLLDNIKLGIISEEYDEDIFEKNISKISYVILNSNCLSNNNINNLKTLYNVKLYVYTVNNYDNIEPYFKIIDGVITDYPEKFIK</sequence>
<evidence type="ECO:0000259" key="1">
    <source>
        <dbReference type="PROSITE" id="PS51704"/>
    </source>
</evidence>
<organism evidence="2">
    <name type="scientific">viral metagenome</name>
    <dbReference type="NCBI Taxonomy" id="1070528"/>
    <lineage>
        <taxon>unclassified sequences</taxon>
        <taxon>metagenomes</taxon>
        <taxon>organismal metagenomes</taxon>
    </lineage>
</organism>
<dbReference type="Pfam" id="PF03009">
    <property type="entry name" value="GDPD"/>
    <property type="match status" value="1"/>
</dbReference>
<dbReference type="InterPro" id="IPR017946">
    <property type="entry name" value="PLC-like_Pdiesterase_TIM-brl"/>
</dbReference>
<dbReference type="InterPro" id="IPR030395">
    <property type="entry name" value="GP_PDE_dom"/>
</dbReference>
<name>A0A6C0LXR1_9ZZZZ</name>
<dbReference type="CDD" id="cd08556">
    <property type="entry name" value="GDPD"/>
    <property type="match status" value="1"/>
</dbReference>
<dbReference type="PANTHER" id="PTHR46211:SF1">
    <property type="entry name" value="GLYCEROPHOSPHODIESTER PHOSPHODIESTERASE, CYTOPLASMIC"/>
    <property type="match status" value="1"/>
</dbReference>
<dbReference type="PANTHER" id="PTHR46211">
    <property type="entry name" value="GLYCEROPHOSPHORYL DIESTER PHOSPHODIESTERASE"/>
    <property type="match status" value="1"/>
</dbReference>
<dbReference type="GO" id="GO:0008081">
    <property type="term" value="F:phosphoric diester hydrolase activity"/>
    <property type="evidence" value="ECO:0007669"/>
    <property type="project" value="InterPro"/>
</dbReference>
<dbReference type="GO" id="GO:0006629">
    <property type="term" value="P:lipid metabolic process"/>
    <property type="evidence" value="ECO:0007669"/>
    <property type="project" value="InterPro"/>
</dbReference>
<dbReference type="EMBL" id="MN740584">
    <property type="protein sequence ID" value="QHU35170.1"/>
    <property type="molecule type" value="Genomic_DNA"/>
</dbReference>
<dbReference type="PROSITE" id="PS50007">
    <property type="entry name" value="PIPLC_X_DOMAIN"/>
    <property type="match status" value="1"/>
</dbReference>
<evidence type="ECO:0000313" key="2">
    <source>
        <dbReference type="EMBL" id="QHU35170.1"/>
    </source>
</evidence>
<dbReference type="AlphaFoldDB" id="A0A6C0LXR1"/>
<proteinExistence type="predicted"/>
<dbReference type="PROSITE" id="PS51704">
    <property type="entry name" value="GP_PDE"/>
    <property type="match status" value="1"/>
</dbReference>
<feature type="domain" description="GP-PDE" evidence="1">
    <location>
        <begin position="4"/>
        <end position="218"/>
    </location>
</feature>
<reference evidence="2" key="1">
    <citation type="journal article" date="2020" name="Nature">
        <title>Giant virus diversity and host interactions through global metagenomics.</title>
        <authorList>
            <person name="Schulz F."/>
            <person name="Roux S."/>
            <person name="Paez-Espino D."/>
            <person name="Jungbluth S."/>
            <person name="Walsh D.A."/>
            <person name="Denef V.J."/>
            <person name="McMahon K.D."/>
            <person name="Konstantinidis K.T."/>
            <person name="Eloe-Fadrosh E.A."/>
            <person name="Kyrpides N.C."/>
            <person name="Woyke T."/>
        </authorList>
    </citation>
    <scope>NUCLEOTIDE SEQUENCE</scope>
    <source>
        <strain evidence="2">GVMAG-S-1017745-26</strain>
    </source>
</reference>